<feature type="transmembrane region" description="Helical" evidence="6">
    <location>
        <begin position="105"/>
        <end position="131"/>
    </location>
</feature>
<dbReference type="SUPFAM" id="SSF103481">
    <property type="entry name" value="Multidrug resistance efflux transporter EmrE"/>
    <property type="match status" value="2"/>
</dbReference>
<gene>
    <name evidence="8" type="ORF">ENS06_09075</name>
</gene>
<evidence type="ECO:0000256" key="1">
    <source>
        <dbReference type="ARBA" id="ARBA00004651"/>
    </source>
</evidence>
<dbReference type="EMBL" id="DSTK01000026">
    <property type="protein sequence ID" value="HFK97456.1"/>
    <property type="molecule type" value="Genomic_DNA"/>
</dbReference>
<feature type="domain" description="EamA" evidence="7">
    <location>
        <begin position="23"/>
        <end position="155"/>
    </location>
</feature>
<evidence type="ECO:0000313" key="8">
    <source>
        <dbReference type="EMBL" id="HFK97456.1"/>
    </source>
</evidence>
<organism evidence="8">
    <name type="scientific">Desulfacinum infernum</name>
    <dbReference type="NCBI Taxonomy" id="35837"/>
    <lineage>
        <taxon>Bacteria</taxon>
        <taxon>Pseudomonadati</taxon>
        <taxon>Thermodesulfobacteriota</taxon>
        <taxon>Syntrophobacteria</taxon>
        <taxon>Syntrophobacterales</taxon>
        <taxon>Syntrophobacteraceae</taxon>
        <taxon>Desulfacinum</taxon>
    </lineage>
</organism>
<dbReference type="GO" id="GO:0005886">
    <property type="term" value="C:plasma membrane"/>
    <property type="evidence" value="ECO:0007669"/>
    <property type="project" value="UniProtKB-SubCell"/>
</dbReference>
<dbReference type="InterPro" id="IPR000620">
    <property type="entry name" value="EamA_dom"/>
</dbReference>
<reference evidence="8" key="1">
    <citation type="journal article" date="2020" name="mSystems">
        <title>Genome- and Community-Level Interaction Insights into Carbon Utilization and Element Cycling Functions of Hydrothermarchaeota in Hydrothermal Sediment.</title>
        <authorList>
            <person name="Zhou Z."/>
            <person name="Liu Y."/>
            <person name="Xu W."/>
            <person name="Pan J."/>
            <person name="Luo Z.H."/>
            <person name="Li M."/>
        </authorList>
    </citation>
    <scope>NUCLEOTIDE SEQUENCE [LARGE SCALE GENOMIC DNA]</scope>
    <source>
        <strain evidence="8">SpSt-456</strain>
    </source>
</reference>
<feature type="transmembrane region" description="Helical" evidence="6">
    <location>
        <begin position="289"/>
        <end position="306"/>
    </location>
</feature>
<comment type="caution">
    <text evidence="8">The sequence shown here is derived from an EMBL/GenBank/DDBJ whole genome shotgun (WGS) entry which is preliminary data.</text>
</comment>
<dbReference type="Pfam" id="PF00892">
    <property type="entry name" value="EamA"/>
    <property type="match status" value="2"/>
</dbReference>
<name>A0A831ZKS3_9BACT</name>
<protein>
    <recommendedName>
        <fullName evidence="7">EamA domain-containing protein</fullName>
    </recommendedName>
</protein>
<evidence type="ECO:0000256" key="3">
    <source>
        <dbReference type="ARBA" id="ARBA00022692"/>
    </source>
</evidence>
<evidence type="ECO:0000256" key="6">
    <source>
        <dbReference type="SAM" id="Phobius"/>
    </source>
</evidence>
<keyword evidence="4 6" id="KW-1133">Transmembrane helix</keyword>
<sequence>MAPCGFSFFVVLRDRGMLDGYGKGYGAAAGACVIWGVSFVATKVALQSFTPYMLLALRFAVASAFLLPTFVFFKREKLHGRDLGLFCLLGVMEPGLYFLCETRGLMYTSASVASLIIGSIPVFVMMLGAAFLKEPVRLKTGLGVALTLVGIAFLVHKDMDGSSPAASPLLGNLLIMGAALCASVYTIVSRSLSARYRPMTLTTIQAAFATAFFALLAFTESSSGMKAPPTVQALGSLLFLAFFATLAAFWLYNASLRILPASQVAVWINLIPLVTVLTARIVLDETLSWPQLAGAVLILLGVRVSTRTGDIRLPSRLLKGMQVLVR</sequence>
<keyword evidence="3 6" id="KW-0812">Transmembrane</keyword>
<dbReference type="InterPro" id="IPR050638">
    <property type="entry name" value="AA-Vitamin_Transporters"/>
</dbReference>
<dbReference type="PANTHER" id="PTHR32322">
    <property type="entry name" value="INNER MEMBRANE TRANSPORTER"/>
    <property type="match status" value="1"/>
</dbReference>
<feature type="transmembrane region" description="Helical" evidence="6">
    <location>
        <begin position="200"/>
        <end position="219"/>
    </location>
</feature>
<feature type="transmembrane region" description="Helical" evidence="6">
    <location>
        <begin position="25"/>
        <end position="46"/>
    </location>
</feature>
<feature type="transmembrane region" description="Helical" evidence="6">
    <location>
        <begin position="168"/>
        <end position="188"/>
    </location>
</feature>
<dbReference type="AlphaFoldDB" id="A0A831ZKS3"/>
<keyword evidence="2" id="KW-1003">Cell membrane</keyword>
<feature type="transmembrane region" description="Helical" evidence="6">
    <location>
        <begin position="138"/>
        <end position="156"/>
    </location>
</feature>
<evidence type="ECO:0000256" key="4">
    <source>
        <dbReference type="ARBA" id="ARBA00022989"/>
    </source>
</evidence>
<dbReference type="InterPro" id="IPR037185">
    <property type="entry name" value="EmrE-like"/>
</dbReference>
<feature type="transmembrane region" description="Helical" evidence="6">
    <location>
        <begin position="231"/>
        <end position="252"/>
    </location>
</feature>
<dbReference type="PANTHER" id="PTHR32322:SF18">
    <property type="entry name" value="S-ADENOSYLMETHIONINE_S-ADENOSYLHOMOCYSTEINE TRANSPORTER"/>
    <property type="match status" value="1"/>
</dbReference>
<dbReference type="Gene3D" id="1.10.3730.20">
    <property type="match status" value="1"/>
</dbReference>
<evidence type="ECO:0000259" key="7">
    <source>
        <dbReference type="Pfam" id="PF00892"/>
    </source>
</evidence>
<feature type="domain" description="EamA" evidence="7">
    <location>
        <begin position="170"/>
        <end position="305"/>
    </location>
</feature>
<feature type="transmembrane region" description="Helical" evidence="6">
    <location>
        <begin position="52"/>
        <end position="71"/>
    </location>
</feature>
<keyword evidence="5 6" id="KW-0472">Membrane</keyword>
<proteinExistence type="predicted"/>
<feature type="transmembrane region" description="Helical" evidence="6">
    <location>
        <begin position="264"/>
        <end position="283"/>
    </location>
</feature>
<feature type="transmembrane region" description="Helical" evidence="6">
    <location>
        <begin position="83"/>
        <end position="99"/>
    </location>
</feature>
<evidence type="ECO:0000256" key="2">
    <source>
        <dbReference type="ARBA" id="ARBA00022475"/>
    </source>
</evidence>
<comment type="subcellular location">
    <subcellularLocation>
        <location evidence="1">Cell membrane</location>
        <topology evidence="1">Multi-pass membrane protein</topology>
    </subcellularLocation>
</comment>
<accession>A0A831ZKS3</accession>
<evidence type="ECO:0000256" key="5">
    <source>
        <dbReference type="ARBA" id="ARBA00023136"/>
    </source>
</evidence>